<comment type="similarity">
    <text evidence="2">Belongs to the V-ATPase 116 kDa subunit family.</text>
</comment>
<feature type="coiled-coil region" evidence="8">
    <location>
        <begin position="84"/>
        <end position="125"/>
    </location>
</feature>
<evidence type="ECO:0000256" key="1">
    <source>
        <dbReference type="ARBA" id="ARBA00004141"/>
    </source>
</evidence>
<evidence type="ECO:0000313" key="10">
    <source>
        <dbReference type="EMBL" id="HIS77441.1"/>
    </source>
</evidence>
<keyword evidence="3" id="KW-0813">Transport</keyword>
<gene>
    <name evidence="10" type="ORF">IAB51_11645</name>
</gene>
<organism evidence="10 11">
    <name type="scientific">Candidatus Merdivicinus excrementipullorum</name>
    <dbReference type="NCBI Taxonomy" id="2840867"/>
    <lineage>
        <taxon>Bacteria</taxon>
        <taxon>Bacillati</taxon>
        <taxon>Bacillota</taxon>
        <taxon>Clostridia</taxon>
        <taxon>Eubacteriales</taxon>
        <taxon>Oscillospiraceae</taxon>
        <taxon>Oscillospiraceae incertae sedis</taxon>
        <taxon>Candidatus Merdivicinus</taxon>
    </lineage>
</organism>
<keyword evidence="5 9" id="KW-1133">Transmembrane helix</keyword>
<keyword evidence="7 9" id="KW-0472">Membrane</keyword>
<feature type="transmembrane region" description="Helical" evidence="9">
    <location>
        <begin position="471"/>
        <end position="493"/>
    </location>
</feature>
<sequence>MSIEKMHLVNLVGNLPDLEETLLRCVKSGVFAPEMAINTLDKTNGFSPLPGENPYTPHLKKLYDLAEDIHAKLSREDPPEDFTCEKAQAEIVRVQDTVSSLAKEKRELKERINQLEQALIQIQHLHGLGVPFDDVFSMSYVKVRFGRLPADSYPKLAFYDDRTFFFFDFDHDDSYYWGVYFAPATQIAVVDDIFKSLYFERIRVPDYIHKAPEEAIVNLQKALEERRARLAEVRKSLQEIREKEASTLNQAFTALKAASDVFGLRKYVAVINNRFYLEGFVPVSEWKRFSAVMSEIETVSCVCQPDDTNPTLTPPTRLKNCRFAKPFQMFVEMYGTPGYHDFDPTLLVSITYSLMFGIMFGDLGQGFVIAVIGLVLALWKKMDFGRIMLRLGVSSMIFGTIYGSVFGLEHVLDPMFHALGFAEKPIEVFDGATTNMLLIGAIGVGVCSIAIAMGVNIYLGFKYHNLEKAVFSQNGIAGMLVYLGAIGAAALLMLFNINVLNPFFIIFIIVIPLLCIYFKEPLAKLCARKKNLKPEDGVGTFLMENFFEMFEYLLSYVSNTMSFLRVGGFILSHAGMMAVVLSLSEMMSGAGSVVVLIFGNLFVMCLEGLIVGIQVLRLEFYEIFSRFYSGDGKPYEPAKISYRPER</sequence>
<dbReference type="EMBL" id="DVJP01000076">
    <property type="protein sequence ID" value="HIS77441.1"/>
    <property type="molecule type" value="Genomic_DNA"/>
</dbReference>
<evidence type="ECO:0000256" key="2">
    <source>
        <dbReference type="ARBA" id="ARBA00009904"/>
    </source>
</evidence>
<feature type="transmembrane region" description="Helical" evidence="9">
    <location>
        <begin position="563"/>
        <end position="584"/>
    </location>
</feature>
<feature type="transmembrane region" description="Helical" evidence="9">
    <location>
        <begin position="499"/>
        <end position="518"/>
    </location>
</feature>
<dbReference type="PANTHER" id="PTHR11629:SF63">
    <property type="entry name" value="V-TYPE PROTON ATPASE SUBUNIT A"/>
    <property type="match status" value="1"/>
</dbReference>
<dbReference type="InterPro" id="IPR002490">
    <property type="entry name" value="V-ATPase_116kDa_su"/>
</dbReference>
<comment type="caution">
    <text evidence="10">The sequence shown here is derived from an EMBL/GenBank/DDBJ whole genome shotgun (WGS) entry which is preliminary data.</text>
</comment>
<feature type="transmembrane region" description="Helical" evidence="9">
    <location>
        <begin position="391"/>
        <end position="412"/>
    </location>
</feature>
<dbReference type="GO" id="GO:0016471">
    <property type="term" value="C:vacuolar proton-transporting V-type ATPase complex"/>
    <property type="evidence" value="ECO:0007669"/>
    <property type="project" value="TreeGrafter"/>
</dbReference>
<dbReference type="GO" id="GO:0046961">
    <property type="term" value="F:proton-transporting ATPase activity, rotational mechanism"/>
    <property type="evidence" value="ECO:0007669"/>
    <property type="project" value="InterPro"/>
</dbReference>
<evidence type="ECO:0000256" key="8">
    <source>
        <dbReference type="SAM" id="Coils"/>
    </source>
</evidence>
<dbReference type="GO" id="GO:0007035">
    <property type="term" value="P:vacuolar acidification"/>
    <property type="evidence" value="ECO:0007669"/>
    <property type="project" value="TreeGrafter"/>
</dbReference>
<evidence type="ECO:0000256" key="6">
    <source>
        <dbReference type="ARBA" id="ARBA00023065"/>
    </source>
</evidence>
<dbReference type="Pfam" id="PF01496">
    <property type="entry name" value="V_ATPase_I"/>
    <property type="match status" value="2"/>
</dbReference>
<protein>
    <submittedName>
        <fullName evidence="10">ATPase</fullName>
    </submittedName>
</protein>
<name>A0A9D1FP66_9FIRM</name>
<feature type="transmembrane region" description="Helical" evidence="9">
    <location>
        <begin position="354"/>
        <end position="379"/>
    </location>
</feature>
<evidence type="ECO:0000256" key="4">
    <source>
        <dbReference type="ARBA" id="ARBA00022692"/>
    </source>
</evidence>
<dbReference type="PANTHER" id="PTHR11629">
    <property type="entry name" value="VACUOLAR PROTON ATPASES"/>
    <property type="match status" value="1"/>
</dbReference>
<evidence type="ECO:0000256" key="7">
    <source>
        <dbReference type="ARBA" id="ARBA00023136"/>
    </source>
</evidence>
<dbReference type="GO" id="GO:0033179">
    <property type="term" value="C:proton-transporting V-type ATPase, V0 domain"/>
    <property type="evidence" value="ECO:0007669"/>
    <property type="project" value="InterPro"/>
</dbReference>
<evidence type="ECO:0000256" key="5">
    <source>
        <dbReference type="ARBA" id="ARBA00022989"/>
    </source>
</evidence>
<dbReference type="AlphaFoldDB" id="A0A9D1FP66"/>
<proteinExistence type="inferred from homology"/>
<accession>A0A9D1FP66</accession>
<keyword evidence="4 9" id="KW-0812">Transmembrane</keyword>
<feature type="coiled-coil region" evidence="8">
    <location>
        <begin position="216"/>
        <end position="243"/>
    </location>
</feature>
<evidence type="ECO:0000256" key="3">
    <source>
        <dbReference type="ARBA" id="ARBA00022448"/>
    </source>
</evidence>
<keyword evidence="8" id="KW-0175">Coiled coil</keyword>
<comment type="subcellular location">
    <subcellularLocation>
        <location evidence="1">Membrane</location>
        <topology evidence="1">Multi-pass membrane protein</topology>
    </subcellularLocation>
</comment>
<evidence type="ECO:0000256" key="9">
    <source>
        <dbReference type="SAM" id="Phobius"/>
    </source>
</evidence>
<feature type="transmembrane region" description="Helical" evidence="9">
    <location>
        <begin position="590"/>
        <end position="616"/>
    </location>
</feature>
<reference evidence="10" key="1">
    <citation type="submission" date="2020-10" db="EMBL/GenBank/DDBJ databases">
        <authorList>
            <person name="Gilroy R."/>
        </authorList>
    </citation>
    <scope>NUCLEOTIDE SEQUENCE</scope>
    <source>
        <strain evidence="10">CHK199-13235</strain>
    </source>
</reference>
<evidence type="ECO:0000313" key="11">
    <source>
        <dbReference type="Proteomes" id="UP000824002"/>
    </source>
</evidence>
<keyword evidence="6" id="KW-0406">Ion transport</keyword>
<reference evidence="10" key="2">
    <citation type="journal article" date="2021" name="PeerJ">
        <title>Extensive microbial diversity within the chicken gut microbiome revealed by metagenomics and culture.</title>
        <authorList>
            <person name="Gilroy R."/>
            <person name="Ravi A."/>
            <person name="Getino M."/>
            <person name="Pursley I."/>
            <person name="Horton D.L."/>
            <person name="Alikhan N.F."/>
            <person name="Baker D."/>
            <person name="Gharbi K."/>
            <person name="Hall N."/>
            <person name="Watson M."/>
            <person name="Adriaenssens E.M."/>
            <person name="Foster-Nyarko E."/>
            <person name="Jarju S."/>
            <person name="Secka A."/>
            <person name="Antonio M."/>
            <person name="Oren A."/>
            <person name="Chaudhuri R.R."/>
            <person name="La Ragione R."/>
            <person name="Hildebrand F."/>
            <person name="Pallen M.J."/>
        </authorList>
    </citation>
    <scope>NUCLEOTIDE SEQUENCE</scope>
    <source>
        <strain evidence="10">CHK199-13235</strain>
    </source>
</reference>
<feature type="transmembrane region" description="Helical" evidence="9">
    <location>
        <begin position="432"/>
        <end position="459"/>
    </location>
</feature>
<dbReference type="Proteomes" id="UP000824002">
    <property type="component" value="Unassembled WGS sequence"/>
</dbReference>
<dbReference type="GO" id="GO:0051117">
    <property type="term" value="F:ATPase binding"/>
    <property type="evidence" value="ECO:0007669"/>
    <property type="project" value="TreeGrafter"/>
</dbReference>